<protein>
    <submittedName>
        <fullName evidence="1">Uncharacterized protein</fullName>
    </submittedName>
</protein>
<proteinExistence type="predicted"/>
<dbReference type="Proteomes" id="UP000663722">
    <property type="component" value="Chromosome"/>
</dbReference>
<reference evidence="1" key="1">
    <citation type="journal article" date="2021" name="Microb. Physiol.">
        <title>Proteogenomic Insights into the Physiology of Marine, Sulfate-Reducing, Filamentous Desulfonema limicola and Desulfonema magnum.</title>
        <authorList>
            <person name="Schnaars V."/>
            <person name="Wohlbrand L."/>
            <person name="Scheve S."/>
            <person name="Hinrichs C."/>
            <person name="Reinhardt R."/>
            <person name="Rabus R."/>
        </authorList>
    </citation>
    <scope>NUCLEOTIDE SEQUENCE</scope>
    <source>
        <strain evidence="1">4be13</strain>
    </source>
</reference>
<keyword evidence="2" id="KW-1185">Reference proteome</keyword>
<accession>A0A975BN91</accession>
<sequence length="66" mass="7644">MIKFFDPIRTKKRAGPTFYIKPLPVLSPDKAAAEAYHSEYIYKNRFFPISAKSGCLTDRRMISVFI</sequence>
<dbReference type="AlphaFoldDB" id="A0A975BN91"/>
<evidence type="ECO:0000313" key="1">
    <source>
        <dbReference type="EMBL" id="QTA88580.1"/>
    </source>
</evidence>
<dbReference type="KEGG" id="dmm:dnm_046270"/>
<organism evidence="1 2">
    <name type="scientific">Desulfonema magnum</name>
    <dbReference type="NCBI Taxonomy" id="45655"/>
    <lineage>
        <taxon>Bacteria</taxon>
        <taxon>Pseudomonadati</taxon>
        <taxon>Thermodesulfobacteriota</taxon>
        <taxon>Desulfobacteria</taxon>
        <taxon>Desulfobacterales</taxon>
        <taxon>Desulfococcaceae</taxon>
        <taxon>Desulfonema</taxon>
    </lineage>
</organism>
<dbReference type="EMBL" id="CP061800">
    <property type="protein sequence ID" value="QTA88580.1"/>
    <property type="molecule type" value="Genomic_DNA"/>
</dbReference>
<gene>
    <name evidence="1" type="ORF">dnm_046270</name>
</gene>
<name>A0A975BN91_9BACT</name>
<evidence type="ECO:0000313" key="2">
    <source>
        <dbReference type="Proteomes" id="UP000663722"/>
    </source>
</evidence>